<protein>
    <recommendedName>
        <fullName evidence="8">Adenosine deaminase domain-containing protein</fullName>
    </recommendedName>
</protein>
<evidence type="ECO:0000259" key="8">
    <source>
        <dbReference type="Pfam" id="PF00962"/>
    </source>
</evidence>
<dbReference type="Gene3D" id="3.20.20.140">
    <property type="entry name" value="Metal-dependent hydrolases"/>
    <property type="match status" value="1"/>
</dbReference>
<dbReference type="STRING" id="105984.A0A427Y133"/>
<evidence type="ECO:0000256" key="2">
    <source>
        <dbReference type="ARBA" id="ARBA00006676"/>
    </source>
</evidence>
<dbReference type="InterPro" id="IPR032466">
    <property type="entry name" value="Metal_Hydrolase"/>
</dbReference>
<evidence type="ECO:0000256" key="4">
    <source>
        <dbReference type="ARBA" id="ARBA00022801"/>
    </source>
</evidence>
<dbReference type="PANTHER" id="PTHR11409">
    <property type="entry name" value="ADENOSINE DEAMINASE"/>
    <property type="match status" value="1"/>
</dbReference>
<dbReference type="RefSeq" id="XP_028478191.1">
    <property type="nucleotide sequence ID" value="XM_028621739.1"/>
</dbReference>
<dbReference type="AlphaFoldDB" id="A0A427Y133"/>
<dbReference type="InterPro" id="IPR006330">
    <property type="entry name" value="Ado/ade_deaminase"/>
</dbReference>
<dbReference type="InterPro" id="IPR001365">
    <property type="entry name" value="A_deaminase_dom"/>
</dbReference>
<keyword evidence="10" id="KW-1185">Reference proteome</keyword>
<dbReference type="GO" id="GO:0046103">
    <property type="term" value="P:inosine biosynthetic process"/>
    <property type="evidence" value="ECO:0007669"/>
    <property type="project" value="TreeGrafter"/>
</dbReference>
<comment type="caution">
    <text evidence="9">The sequence shown here is derived from an EMBL/GenBank/DDBJ whole genome shotgun (WGS) entry which is preliminary data.</text>
</comment>
<evidence type="ECO:0000256" key="7">
    <source>
        <dbReference type="ARBA" id="ARBA00048787"/>
    </source>
</evidence>
<dbReference type="PANTHER" id="PTHR11409:SF42">
    <property type="entry name" value="ADENOSINE DEAMINASE-LIKE PROTEIN"/>
    <property type="match status" value="1"/>
</dbReference>
<proteinExistence type="inferred from homology"/>
<dbReference type="GO" id="GO:0006154">
    <property type="term" value="P:adenosine catabolic process"/>
    <property type="evidence" value="ECO:0007669"/>
    <property type="project" value="TreeGrafter"/>
</dbReference>
<dbReference type="OrthoDB" id="272271at2759"/>
<evidence type="ECO:0000256" key="6">
    <source>
        <dbReference type="ARBA" id="ARBA00023080"/>
    </source>
</evidence>
<evidence type="ECO:0000256" key="5">
    <source>
        <dbReference type="ARBA" id="ARBA00022833"/>
    </source>
</evidence>
<comment type="catalytic activity">
    <reaction evidence="7">
        <text>N(6)-methyl-AMP + H2O + H(+) = IMP + methylamine</text>
        <dbReference type="Rhea" id="RHEA:16001"/>
        <dbReference type="ChEBI" id="CHEBI:15377"/>
        <dbReference type="ChEBI" id="CHEBI:15378"/>
        <dbReference type="ChEBI" id="CHEBI:58053"/>
        <dbReference type="ChEBI" id="CHEBI:59338"/>
        <dbReference type="ChEBI" id="CHEBI:144842"/>
    </reaction>
    <physiologicalReaction direction="left-to-right" evidence="7">
        <dbReference type="Rhea" id="RHEA:16002"/>
    </physiologicalReaction>
</comment>
<comment type="cofactor">
    <cofactor evidence="1">
        <name>Zn(2+)</name>
        <dbReference type="ChEBI" id="CHEBI:29105"/>
    </cofactor>
</comment>
<keyword evidence="6" id="KW-0546">Nucleotide metabolism</keyword>
<dbReference type="Pfam" id="PF00962">
    <property type="entry name" value="A_deaminase"/>
    <property type="match status" value="1"/>
</dbReference>
<keyword evidence="3" id="KW-0479">Metal-binding</keyword>
<evidence type="ECO:0000313" key="9">
    <source>
        <dbReference type="EMBL" id="RSH84743.1"/>
    </source>
</evidence>
<keyword evidence="4" id="KW-0378">Hydrolase</keyword>
<evidence type="ECO:0000313" key="10">
    <source>
        <dbReference type="Proteomes" id="UP000279236"/>
    </source>
</evidence>
<evidence type="ECO:0000256" key="1">
    <source>
        <dbReference type="ARBA" id="ARBA00001947"/>
    </source>
</evidence>
<feature type="domain" description="Adenosine deaminase" evidence="8">
    <location>
        <begin position="31"/>
        <end position="364"/>
    </location>
</feature>
<comment type="similarity">
    <text evidence="2">Belongs to the metallo-dependent hydrolases superfamily. Adenosine and AMP deaminases family.</text>
</comment>
<dbReference type="SUPFAM" id="SSF51556">
    <property type="entry name" value="Metallo-dependent hydrolases"/>
    <property type="match status" value="1"/>
</dbReference>
<keyword evidence="5" id="KW-0862">Zinc</keyword>
<dbReference type="EMBL" id="RSCE01000003">
    <property type="protein sequence ID" value="RSH84743.1"/>
    <property type="molecule type" value="Genomic_DNA"/>
</dbReference>
<sequence>MSVTSSTSDYQMVVEDGVGFPPDMVFCRRLPKIELHAHLTGSITKNTLQQIWEARSAAEGSLGIEAPMAALADPSDAQGIDTFFTHFNMYMYQLVNTPESLAFATRAVLAEFASDGVAYLELRTTPRALPGGSAEASVRTILGEIGAWNNSSNGDIMPVRLILSVDRAKHDSIACGGIVDLALKLRGEGHPIVGLDLCGDPNKLIDVSTLRGPFLRARALGLPCVLHFAEVVASSTARELDELLSWQPRRLGHAIHVPEATRDRILAAGAAPELCLSCNVLAGMLPPKTTVDGDGNGCHCPAEMIDHHFGWWWEQGGPLSLGTDDVGVFGSTSSEEHQHAAVHFNLSRRDLVALSRRAMAGALGTPQDELRIDRLLDTFAVSEGIEVEEVAAALAGTDF</sequence>
<reference evidence="9 10" key="1">
    <citation type="submission" date="2018-11" db="EMBL/GenBank/DDBJ databases">
        <title>Genome sequence of Apiotrichum porosum DSM 27194.</title>
        <authorList>
            <person name="Aliyu H."/>
            <person name="Gorte O."/>
            <person name="Ochsenreither K."/>
        </authorList>
    </citation>
    <scope>NUCLEOTIDE SEQUENCE [LARGE SCALE GENOMIC DNA]</scope>
    <source>
        <strain evidence="9 10">DSM 27194</strain>
    </source>
</reference>
<dbReference type="GeneID" id="39590810"/>
<dbReference type="GO" id="GO:0004000">
    <property type="term" value="F:adenosine deaminase activity"/>
    <property type="evidence" value="ECO:0007669"/>
    <property type="project" value="TreeGrafter"/>
</dbReference>
<gene>
    <name evidence="9" type="ORF">EHS24_006267</name>
</gene>
<name>A0A427Y133_9TREE</name>
<accession>A0A427Y133</accession>
<evidence type="ECO:0000256" key="3">
    <source>
        <dbReference type="ARBA" id="ARBA00022723"/>
    </source>
</evidence>
<dbReference type="Proteomes" id="UP000279236">
    <property type="component" value="Unassembled WGS sequence"/>
</dbReference>
<organism evidence="9 10">
    <name type="scientific">Apiotrichum porosum</name>
    <dbReference type="NCBI Taxonomy" id="105984"/>
    <lineage>
        <taxon>Eukaryota</taxon>
        <taxon>Fungi</taxon>
        <taxon>Dikarya</taxon>
        <taxon>Basidiomycota</taxon>
        <taxon>Agaricomycotina</taxon>
        <taxon>Tremellomycetes</taxon>
        <taxon>Trichosporonales</taxon>
        <taxon>Trichosporonaceae</taxon>
        <taxon>Apiotrichum</taxon>
    </lineage>
</organism>
<dbReference type="GO" id="GO:0009117">
    <property type="term" value="P:nucleotide metabolic process"/>
    <property type="evidence" value="ECO:0007669"/>
    <property type="project" value="UniProtKB-KW"/>
</dbReference>
<dbReference type="GO" id="GO:0046872">
    <property type="term" value="F:metal ion binding"/>
    <property type="evidence" value="ECO:0007669"/>
    <property type="project" value="UniProtKB-KW"/>
</dbReference>